<dbReference type="PROSITE" id="PS00136">
    <property type="entry name" value="SUBTILASE_ASP"/>
    <property type="match status" value="1"/>
</dbReference>
<evidence type="ECO:0000256" key="8">
    <source>
        <dbReference type="PIRSR" id="PIRSR615500-1"/>
    </source>
</evidence>
<dbReference type="Gene3D" id="2.60.40.1710">
    <property type="entry name" value="Subtilisin-like superfamily"/>
    <property type="match status" value="1"/>
</dbReference>
<dbReference type="InterPro" id="IPR036852">
    <property type="entry name" value="Peptidase_S8/S53_dom_sf"/>
</dbReference>
<dbReference type="InterPro" id="IPR003137">
    <property type="entry name" value="PA_domain"/>
</dbReference>
<keyword evidence="7 9" id="KW-0720">Serine protease</keyword>
<evidence type="ECO:0008006" key="17">
    <source>
        <dbReference type="Google" id="ProtNLM"/>
    </source>
</evidence>
<name>A0A0W8I3Z6_9MICO</name>
<dbReference type="GO" id="GO:0004252">
    <property type="term" value="F:serine-type endopeptidase activity"/>
    <property type="evidence" value="ECO:0007669"/>
    <property type="project" value="UniProtKB-UniRule"/>
</dbReference>
<reference evidence="15 16" key="1">
    <citation type="submission" date="2015-12" db="EMBL/GenBank/DDBJ databases">
        <title>Serinicoccus chungangenesis strain CD08_5 genome sequencing and assembly.</title>
        <authorList>
            <person name="Chander A.M."/>
            <person name="Kaur G."/>
            <person name="Nair G.R."/>
            <person name="Dhawan D.K."/>
            <person name="Kochhar R.K."/>
            <person name="Mayilraj S."/>
            <person name="Bhadada S.K."/>
        </authorList>
    </citation>
    <scope>NUCLEOTIDE SEQUENCE [LARGE SCALE GENOMIC DNA]</scope>
    <source>
        <strain evidence="15 16">CD08_5</strain>
    </source>
</reference>
<dbReference type="InterPro" id="IPR007253">
    <property type="entry name" value="Cell_wall-bd_2"/>
</dbReference>
<proteinExistence type="inferred from homology"/>
<keyword evidence="16" id="KW-1185">Reference proteome</keyword>
<dbReference type="PROSITE" id="PS00138">
    <property type="entry name" value="SUBTILASE_SER"/>
    <property type="match status" value="1"/>
</dbReference>
<evidence type="ECO:0000256" key="7">
    <source>
        <dbReference type="ARBA" id="ARBA00022825"/>
    </source>
</evidence>
<dbReference type="GO" id="GO:0006508">
    <property type="term" value="P:proteolysis"/>
    <property type="evidence" value="ECO:0007669"/>
    <property type="project" value="UniProtKB-KW"/>
</dbReference>
<dbReference type="GO" id="GO:0016020">
    <property type="term" value="C:membrane"/>
    <property type="evidence" value="ECO:0007669"/>
    <property type="project" value="InterPro"/>
</dbReference>
<dbReference type="OrthoDB" id="9813435at2"/>
<evidence type="ECO:0000256" key="2">
    <source>
        <dbReference type="ARBA" id="ARBA00022512"/>
    </source>
</evidence>
<evidence type="ECO:0000259" key="13">
    <source>
        <dbReference type="Pfam" id="PF02225"/>
    </source>
</evidence>
<feature type="domain" description="PA" evidence="13">
    <location>
        <begin position="404"/>
        <end position="492"/>
    </location>
</feature>
<dbReference type="InterPro" id="IPR010435">
    <property type="entry name" value="C5a/SBT2-like_Fn3"/>
</dbReference>
<evidence type="ECO:0000259" key="12">
    <source>
        <dbReference type="Pfam" id="PF00082"/>
    </source>
</evidence>
<evidence type="ECO:0000313" key="16">
    <source>
        <dbReference type="Proteomes" id="UP000054837"/>
    </source>
</evidence>
<dbReference type="Pfam" id="PF04122">
    <property type="entry name" value="CW_binding_2"/>
    <property type="match status" value="3"/>
</dbReference>
<dbReference type="RefSeq" id="WP_058891846.1">
    <property type="nucleotide sequence ID" value="NZ_LQBL01000029.1"/>
</dbReference>
<protein>
    <recommendedName>
        <fullName evidence="17">Peptidase S8</fullName>
    </recommendedName>
</protein>
<keyword evidence="6 9" id="KW-0378">Hydrolase</keyword>
<organism evidence="15 16">
    <name type="scientific">Serinicoccus chungangensis</name>
    <dbReference type="NCBI Taxonomy" id="767452"/>
    <lineage>
        <taxon>Bacteria</taxon>
        <taxon>Bacillati</taxon>
        <taxon>Actinomycetota</taxon>
        <taxon>Actinomycetes</taxon>
        <taxon>Micrococcales</taxon>
        <taxon>Ornithinimicrobiaceae</taxon>
        <taxon>Serinicoccus</taxon>
    </lineage>
</organism>
<gene>
    <name evidence="15" type="ORF">AVL62_14440</name>
</gene>
<dbReference type="AlphaFoldDB" id="A0A0W8I3Z6"/>
<evidence type="ECO:0000256" key="9">
    <source>
        <dbReference type="PROSITE-ProRule" id="PRU01240"/>
    </source>
</evidence>
<dbReference type="PANTHER" id="PTHR43806:SF11">
    <property type="entry name" value="CEREVISIN-RELATED"/>
    <property type="match status" value="1"/>
</dbReference>
<keyword evidence="5 11" id="KW-0732">Signal</keyword>
<evidence type="ECO:0000256" key="4">
    <source>
        <dbReference type="ARBA" id="ARBA00022670"/>
    </source>
</evidence>
<dbReference type="InterPro" id="IPR046450">
    <property type="entry name" value="PA_dom_sf"/>
</dbReference>
<feature type="chain" id="PRO_5039295147" description="Peptidase S8" evidence="11">
    <location>
        <begin position="29"/>
        <end position="1223"/>
    </location>
</feature>
<dbReference type="Gene3D" id="3.40.50.12090">
    <property type="match status" value="2"/>
</dbReference>
<dbReference type="Proteomes" id="UP000054837">
    <property type="component" value="Unassembled WGS sequence"/>
</dbReference>
<evidence type="ECO:0000256" key="1">
    <source>
        <dbReference type="ARBA" id="ARBA00011073"/>
    </source>
</evidence>
<feature type="domain" description="C5a peptidase/Subtilisin-like protease SBT2-like Fn3-like" evidence="14">
    <location>
        <begin position="646"/>
        <end position="736"/>
    </location>
</feature>
<keyword evidence="4 9" id="KW-0645">Protease</keyword>
<dbReference type="InterPro" id="IPR000209">
    <property type="entry name" value="Peptidase_S8/S53_dom"/>
</dbReference>
<keyword evidence="2" id="KW-0134">Cell wall</keyword>
<dbReference type="STRING" id="767452.AVL62_14440"/>
<dbReference type="EMBL" id="LQBL01000029">
    <property type="protein sequence ID" value="KUG52772.1"/>
    <property type="molecule type" value="Genomic_DNA"/>
</dbReference>
<evidence type="ECO:0000256" key="6">
    <source>
        <dbReference type="ARBA" id="ARBA00022801"/>
    </source>
</evidence>
<feature type="active site" description="Charge relay system" evidence="8 9">
    <location>
        <position position="186"/>
    </location>
</feature>
<feature type="active site" description="Charge relay system" evidence="8 9">
    <location>
        <position position="564"/>
    </location>
</feature>
<evidence type="ECO:0000259" key="14">
    <source>
        <dbReference type="Pfam" id="PF06280"/>
    </source>
</evidence>
<evidence type="ECO:0000256" key="3">
    <source>
        <dbReference type="ARBA" id="ARBA00022525"/>
    </source>
</evidence>
<dbReference type="SUPFAM" id="SSF52743">
    <property type="entry name" value="Subtilisin-like"/>
    <property type="match status" value="1"/>
</dbReference>
<accession>A0A0W8I3Z6</accession>
<feature type="domain" description="Peptidase S8/S53" evidence="12">
    <location>
        <begin position="177"/>
        <end position="619"/>
    </location>
</feature>
<dbReference type="Gene3D" id="3.40.50.200">
    <property type="entry name" value="Peptidase S8/S53 domain"/>
    <property type="match status" value="1"/>
</dbReference>
<evidence type="ECO:0000256" key="11">
    <source>
        <dbReference type="SAM" id="SignalP"/>
    </source>
</evidence>
<dbReference type="InterPro" id="IPR023827">
    <property type="entry name" value="Peptidase_S8_Asp-AS"/>
</dbReference>
<dbReference type="PRINTS" id="PR00723">
    <property type="entry name" value="SUBTILISIN"/>
</dbReference>
<dbReference type="Pfam" id="PF06280">
    <property type="entry name" value="fn3_5"/>
    <property type="match status" value="1"/>
</dbReference>
<evidence type="ECO:0000313" key="15">
    <source>
        <dbReference type="EMBL" id="KUG52772.1"/>
    </source>
</evidence>
<evidence type="ECO:0000256" key="10">
    <source>
        <dbReference type="RuleBase" id="RU003355"/>
    </source>
</evidence>
<dbReference type="PANTHER" id="PTHR43806">
    <property type="entry name" value="PEPTIDASE S8"/>
    <property type="match status" value="1"/>
</dbReference>
<dbReference type="PROSITE" id="PS51892">
    <property type="entry name" value="SUBTILASE"/>
    <property type="match status" value="1"/>
</dbReference>
<evidence type="ECO:0000256" key="5">
    <source>
        <dbReference type="ARBA" id="ARBA00022729"/>
    </source>
</evidence>
<dbReference type="InterPro" id="IPR023828">
    <property type="entry name" value="Peptidase_S8_Ser-AS"/>
</dbReference>
<comment type="similarity">
    <text evidence="1 9 10">Belongs to the peptidase S8 family.</text>
</comment>
<dbReference type="Gene3D" id="3.50.30.30">
    <property type="match status" value="1"/>
</dbReference>
<dbReference type="InterPro" id="IPR015500">
    <property type="entry name" value="Peptidase_S8_subtilisin-rel"/>
</dbReference>
<dbReference type="InterPro" id="IPR050131">
    <property type="entry name" value="Peptidase_S8_subtilisin-like"/>
</dbReference>
<keyword evidence="3" id="KW-0964">Secreted</keyword>
<sequence length="1223" mass="125982">MSSARPGGSPRRALSAIAVLSLTGAVLAPLSAAADEDAFVAPGSPAPESKIQDNQATGAELVPDSYFVQLAGPSTSAGGSLASIESQRDRFLADVDASGVELEVRSEFGTLWNGLSVTASESSLVELAASDAVEAIFPVGVIDAPERPEGTQIDPELFTAISMTGADIVQSELGFDGTGVRVGIIDTGIDYDHPDFGGNGSPGSTTFPTEKVAFGYDFVGDDYNADPGAGDAYQPKPFPDEDPDDCQGHGTHVAGITGADGEVTGVAPGVTLGAYRVFGCEGSTDADIMLHAMEQTLTDEMDVVNLSIGSAFSAWKEYPTAQATDALAREGVVVVASIGNSGANGLHSVGAPGVGEDTIGVGSVDNTFYEANFFVDEEENEVPYTIGSPAPEPPTSGEDDVVAVHEPGTTEAQACGTDPFTAEEQAVIEGNWVMIQRGTCSFYEKAANGQAAGAAGVMLYNNTGGSINPSLAGDPEIEVPVVMVTQADGERLAADALATDGHVVTWTDGSTSVPNPTGGLISSFSSIGTMADTTFKPDLSAPGGQIYATYPLEIQPYATLSGTSMAAPHVAGAAALMLEADPDLGVEEVKLKLQNSSMQLPLNVSPAAGLELVHRQGAGMIQIDDSILAEATIEPGLVQLGQQLAGETSTQTVTLTNTSDAEQVYAVEHTPAVATSGTANDFGYYLAPADVTVAPSVVVPAGASVEVPMTITSPAIDGEMGPIFGGYVTFTTGEGEEADSYAVAYGGHAADLQETEVLADRTDGTELPALGAVADCGMWLGYECVDPAGTYVLGVDEGTTFSMEQDDAPQFLIHFEHQARRMEWELFAAEEDGAKGESLGTVAEVDYLARSATRDGFSAYPWDGMMIDDNGAKVRVPDGDYVMEIVVTKAKAWNDDREAQTETWDSPVFGIAFEGSDYGNEDRPAVERTLGQDRYSTASELAVEAFPQGVETVFVASGRAFPDALAGGALAGSDGAPVLLTKPDELPAATRMALQQLGPDNIVVLGGDGAVSDDVVTALGEYADVDRLAGANRYETAVDISQAQSDDADIVFLASGRDYPDALAAAAAAGMEDSAVLLTRPDLLPGATADELERLSPETVYVVGGDAAVSDDVATAAGADAGEVVRLSGTNRYGTAAAVAAEFFPTPAPGAFLATGAEFPDALAAAPVAAMNNMAVLLTRTDALPGDTVDAMTQMRAQLVHIVGGYGAVSLGIQETLEEVVYP</sequence>
<feature type="signal peptide" evidence="11">
    <location>
        <begin position="1"/>
        <end position="28"/>
    </location>
</feature>
<comment type="caution">
    <text evidence="15">The sequence shown here is derived from an EMBL/GenBank/DDBJ whole genome shotgun (WGS) entry which is preliminary data.</text>
</comment>
<dbReference type="Pfam" id="PF00082">
    <property type="entry name" value="Peptidase_S8"/>
    <property type="match status" value="1"/>
</dbReference>
<dbReference type="Pfam" id="PF02225">
    <property type="entry name" value="PA"/>
    <property type="match status" value="1"/>
</dbReference>
<feature type="active site" description="Charge relay system" evidence="8 9">
    <location>
        <position position="249"/>
    </location>
</feature>
<dbReference type="SUPFAM" id="SSF52025">
    <property type="entry name" value="PA domain"/>
    <property type="match status" value="1"/>
</dbReference>